<dbReference type="InterPro" id="IPR024060">
    <property type="entry name" value="Ureidoglycolate_lyase_dom_sf"/>
</dbReference>
<sequence>MTTNTIIHTLDVEDLTPAAFAPFGELLAVRERPTFDLPTKTLHRFDWSTDSETIVQIIAFKPLPLIVGAVERHWHVTESRMHIGGSPAVVVVAPPSDAPPSPSDLRAFRIDRQGFMFKTGTWHSLNAYPEGSEPSEFLFLSDRATQSELFDNPTPNPVRSSIHRFETGIAIRPPA</sequence>
<evidence type="ECO:0000256" key="4">
    <source>
        <dbReference type="ARBA" id="ARBA00047684"/>
    </source>
</evidence>
<dbReference type="InterPro" id="IPR007247">
    <property type="entry name" value="Ureidogly_lyase"/>
</dbReference>
<dbReference type="GO" id="GO:0050385">
    <property type="term" value="F:ureidoglycolate lyase activity"/>
    <property type="evidence" value="ECO:0007669"/>
    <property type="project" value="UniProtKB-EC"/>
</dbReference>
<proteinExistence type="predicted"/>
<evidence type="ECO:0000256" key="3">
    <source>
        <dbReference type="ARBA" id="ARBA00023239"/>
    </source>
</evidence>
<dbReference type="InterPro" id="IPR011051">
    <property type="entry name" value="RmlC_Cupin_sf"/>
</dbReference>
<evidence type="ECO:0000313" key="6">
    <source>
        <dbReference type="Proteomes" id="UP000324927"/>
    </source>
</evidence>
<dbReference type="Proteomes" id="UP000324927">
    <property type="component" value="Unassembled WGS sequence"/>
</dbReference>
<evidence type="ECO:0000256" key="1">
    <source>
        <dbReference type="ARBA" id="ARBA00011738"/>
    </source>
</evidence>
<evidence type="ECO:0000313" key="5">
    <source>
        <dbReference type="EMBL" id="KAA0594894.1"/>
    </source>
</evidence>
<dbReference type="GO" id="GO:0000256">
    <property type="term" value="P:allantoin catabolic process"/>
    <property type="evidence" value="ECO:0007669"/>
    <property type="project" value="InterPro"/>
</dbReference>
<organism evidence="5 6">
    <name type="scientific">Azospirillum lipoferum</name>
    <dbReference type="NCBI Taxonomy" id="193"/>
    <lineage>
        <taxon>Bacteria</taxon>
        <taxon>Pseudomonadati</taxon>
        <taxon>Pseudomonadota</taxon>
        <taxon>Alphaproteobacteria</taxon>
        <taxon>Rhodospirillales</taxon>
        <taxon>Azospirillaceae</taxon>
        <taxon>Azospirillum</taxon>
    </lineage>
</organism>
<protein>
    <recommendedName>
        <fullName evidence="7">Ureidoglycolate lyase</fullName>
    </recommendedName>
</protein>
<dbReference type="SUPFAM" id="SSF51182">
    <property type="entry name" value="RmlC-like cupins"/>
    <property type="match status" value="1"/>
</dbReference>
<evidence type="ECO:0000256" key="2">
    <source>
        <dbReference type="ARBA" id="ARBA00022631"/>
    </source>
</evidence>
<reference evidence="5 6" key="1">
    <citation type="submission" date="2019-08" db="EMBL/GenBank/DDBJ databases">
        <authorList>
            <person name="Grouzdev D."/>
            <person name="Tikhonova E."/>
            <person name="Kravchenko I."/>
        </authorList>
    </citation>
    <scope>NUCLEOTIDE SEQUENCE [LARGE SCALE GENOMIC DNA]</scope>
    <source>
        <strain evidence="5 6">59b</strain>
    </source>
</reference>
<dbReference type="Pfam" id="PF04115">
    <property type="entry name" value="Ureidogly_lyase"/>
    <property type="match status" value="1"/>
</dbReference>
<dbReference type="AlphaFoldDB" id="A0A5A9GMR7"/>
<accession>A0A5A9GMR7</accession>
<keyword evidence="3" id="KW-0456">Lyase</keyword>
<keyword evidence="2" id="KW-0659">Purine metabolism</keyword>
<keyword evidence="6" id="KW-1185">Reference proteome</keyword>
<evidence type="ECO:0008006" key="7">
    <source>
        <dbReference type="Google" id="ProtNLM"/>
    </source>
</evidence>
<dbReference type="Gene3D" id="2.60.120.480">
    <property type="entry name" value="Ureidoglycolate hydrolase"/>
    <property type="match status" value="1"/>
</dbReference>
<comment type="catalytic activity">
    <reaction evidence="4">
        <text>(S)-ureidoglycolate = urea + glyoxylate</text>
        <dbReference type="Rhea" id="RHEA:11304"/>
        <dbReference type="ChEBI" id="CHEBI:16199"/>
        <dbReference type="ChEBI" id="CHEBI:36655"/>
        <dbReference type="ChEBI" id="CHEBI:57296"/>
        <dbReference type="EC" id="4.3.2.3"/>
    </reaction>
</comment>
<dbReference type="OrthoDB" id="9804602at2"/>
<dbReference type="EMBL" id="VTTN01000007">
    <property type="protein sequence ID" value="KAA0594894.1"/>
    <property type="molecule type" value="Genomic_DNA"/>
</dbReference>
<comment type="subunit">
    <text evidence="1">Homodimer.</text>
</comment>
<dbReference type="RefSeq" id="WP_149232651.1">
    <property type="nucleotide sequence ID" value="NZ_JALJXJ010000010.1"/>
</dbReference>
<dbReference type="GO" id="GO:0004848">
    <property type="term" value="F:ureidoglycolate hydrolase activity"/>
    <property type="evidence" value="ECO:0007669"/>
    <property type="project" value="InterPro"/>
</dbReference>
<name>A0A5A9GMR7_AZOLI</name>
<gene>
    <name evidence="5" type="ORF">FZ942_19000</name>
</gene>
<dbReference type="GO" id="GO:0006144">
    <property type="term" value="P:purine nucleobase metabolic process"/>
    <property type="evidence" value="ECO:0007669"/>
    <property type="project" value="UniProtKB-KW"/>
</dbReference>
<comment type="caution">
    <text evidence="5">The sequence shown here is derived from an EMBL/GenBank/DDBJ whole genome shotgun (WGS) entry which is preliminary data.</text>
</comment>